<gene>
    <name evidence="5" type="ORF">HK100_006145</name>
</gene>
<sequence>MGRHAVRILSVIGTGSFAHVYLAETVPLSSDAVSINGTSNGGVDIGNSNSRSIGGDSLSLANGAASNSISSRINNMNNSAIPLSDPSFVVPTHFEAERRAVKRLFKAGLDERQLLLQRQEAEVMKAMDPHPNVIQLLATVEDHECLYLIMEYCEFDLYEAITQQGGFPDEVVKEVFVQIADAVMHCHASGFYHRDLKPENCLISTANYKVKLADFGLTTTDDWSTELGCGSVRYMAPECFELNHNTAETLSPGQPVPPLARSLPVPPGVINGGYAPVANDVWALGVILLNLLFGKNPWFEAHMTDAIFSAYAISNPNVLRQQFNLTIQFDAVLRRVFELDPRRRCSVKELKVLVESVSKFVEDEAHPGSGTIQTSQISRNKRRGMSSILAGPGYILKPGELIPSIFSQQRRTAEVVTDHPPLPGESNSRKPLRPKPTYQSLRTAALGRPLSSQPSLVPAVGYVVLSDNEEYDEDGSLKSMSKPTDVLVPPSLHTETAAETIVDRSELVHANADGNAGVVLDGELQAPENDTKRDSLFSSSTAAIVDDGEGEFIVVDATVPNASDTADGRDGRLFDDTVEISRNGDRQMDSEQTLNVNAASRTIVDDGSIRESEIDDQVDRQKSIRMLMDDEAHVIKMTENQDAGDESLKLTVVSSIGQSGIVEVSLTAQEMIEQHAIGKNVPESTGIENNLTQIFIPEAASDIPFVDGNHAFPMSVTNMPSVRSETSQTITEASGSEPTQPAASLIQLTPPAMERHESNPYAPPRSSVTLDSNSIAKFQVPKERRSSSQLKWFAPFISRDSARVDHVVASSTSLQNAAGSVSSTSSGKLGVFGMRKRTSNRHLFRQFNDVPELEDEGGSTTRLSLSSRPSFGMLRRRRSSQMMIRNSSSSTSVSTPVNDSPIDETSSIVIEDDFKTRLPTKKSSMSLKDLSSGFKDAFGIGRKRSQMFSGETTE</sequence>
<dbReference type="InterPro" id="IPR011009">
    <property type="entry name" value="Kinase-like_dom_sf"/>
</dbReference>
<dbReference type="Gene3D" id="1.10.510.10">
    <property type="entry name" value="Transferase(Phosphotransferase) domain 1"/>
    <property type="match status" value="1"/>
</dbReference>
<protein>
    <recommendedName>
        <fullName evidence="4">Protein kinase domain-containing protein</fullName>
    </recommendedName>
</protein>
<evidence type="ECO:0000313" key="6">
    <source>
        <dbReference type="Proteomes" id="UP001211907"/>
    </source>
</evidence>
<dbReference type="PANTHER" id="PTHR24346">
    <property type="entry name" value="MAP/MICROTUBULE AFFINITY-REGULATING KINASE"/>
    <property type="match status" value="1"/>
</dbReference>
<dbReference type="PROSITE" id="PS00108">
    <property type="entry name" value="PROTEIN_KINASE_ST"/>
    <property type="match status" value="1"/>
</dbReference>
<comment type="caution">
    <text evidence="5">The sequence shown here is derived from an EMBL/GenBank/DDBJ whole genome shotgun (WGS) entry which is preliminary data.</text>
</comment>
<dbReference type="EMBL" id="JADGJH010000286">
    <property type="protein sequence ID" value="KAJ3131656.1"/>
    <property type="molecule type" value="Genomic_DNA"/>
</dbReference>
<dbReference type="GO" id="GO:0005737">
    <property type="term" value="C:cytoplasm"/>
    <property type="evidence" value="ECO:0007669"/>
    <property type="project" value="TreeGrafter"/>
</dbReference>
<proteinExistence type="predicted"/>
<dbReference type="GO" id="GO:0004674">
    <property type="term" value="F:protein serine/threonine kinase activity"/>
    <property type="evidence" value="ECO:0007669"/>
    <property type="project" value="TreeGrafter"/>
</dbReference>
<dbReference type="AlphaFoldDB" id="A0AAD5XF97"/>
<evidence type="ECO:0000313" key="5">
    <source>
        <dbReference type="EMBL" id="KAJ3131656.1"/>
    </source>
</evidence>
<dbReference type="PROSITE" id="PS50011">
    <property type="entry name" value="PROTEIN_KINASE_DOM"/>
    <property type="match status" value="1"/>
</dbReference>
<reference evidence="5" key="1">
    <citation type="submission" date="2020-05" db="EMBL/GenBank/DDBJ databases">
        <title>Phylogenomic resolution of chytrid fungi.</title>
        <authorList>
            <person name="Stajich J.E."/>
            <person name="Amses K."/>
            <person name="Simmons R."/>
            <person name="Seto K."/>
            <person name="Myers J."/>
            <person name="Bonds A."/>
            <person name="Quandt C.A."/>
            <person name="Barry K."/>
            <person name="Liu P."/>
            <person name="Grigoriev I."/>
            <person name="Longcore J.E."/>
            <person name="James T.Y."/>
        </authorList>
    </citation>
    <scope>NUCLEOTIDE SEQUENCE</scope>
    <source>
        <strain evidence="5">JEL0513</strain>
    </source>
</reference>
<accession>A0AAD5XF97</accession>
<dbReference type="Proteomes" id="UP001211907">
    <property type="component" value="Unassembled WGS sequence"/>
</dbReference>
<dbReference type="InterPro" id="IPR008271">
    <property type="entry name" value="Ser/Thr_kinase_AS"/>
</dbReference>
<evidence type="ECO:0000256" key="3">
    <source>
        <dbReference type="SAM" id="MobiDB-lite"/>
    </source>
</evidence>
<dbReference type="PANTHER" id="PTHR24346:SF75">
    <property type="entry name" value="AURORA KINASE"/>
    <property type="match status" value="1"/>
</dbReference>
<dbReference type="SMART" id="SM00220">
    <property type="entry name" value="S_TKc"/>
    <property type="match status" value="1"/>
</dbReference>
<dbReference type="SUPFAM" id="SSF56112">
    <property type="entry name" value="Protein kinase-like (PK-like)"/>
    <property type="match status" value="1"/>
</dbReference>
<keyword evidence="1" id="KW-0547">Nucleotide-binding</keyword>
<organism evidence="5 6">
    <name type="scientific">Physocladia obscura</name>
    <dbReference type="NCBI Taxonomy" id="109957"/>
    <lineage>
        <taxon>Eukaryota</taxon>
        <taxon>Fungi</taxon>
        <taxon>Fungi incertae sedis</taxon>
        <taxon>Chytridiomycota</taxon>
        <taxon>Chytridiomycota incertae sedis</taxon>
        <taxon>Chytridiomycetes</taxon>
        <taxon>Chytridiales</taxon>
        <taxon>Chytriomycetaceae</taxon>
        <taxon>Physocladia</taxon>
    </lineage>
</organism>
<dbReference type="GO" id="GO:0005524">
    <property type="term" value="F:ATP binding"/>
    <property type="evidence" value="ECO:0007669"/>
    <property type="project" value="UniProtKB-KW"/>
</dbReference>
<keyword evidence="2" id="KW-0067">ATP-binding</keyword>
<evidence type="ECO:0000256" key="1">
    <source>
        <dbReference type="ARBA" id="ARBA00022741"/>
    </source>
</evidence>
<evidence type="ECO:0000256" key="2">
    <source>
        <dbReference type="ARBA" id="ARBA00022840"/>
    </source>
</evidence>
<feature type="region of interest" description="Disordered" evidence="3">
    <location>
        <begin position="412"/>
        <end position="435"/>
    </location>
</feature>
<feature type="compositionally biased region" description="Low complexity" evidence="3">
    <location>
        <begin position="880"/>
        <end position="900"/>
    </location>
</feature>
<feature type="region of interest" description="Disordered" evidence="3">
    <location>
        <begin position="880"/>
        <end position="903"/>
    </location>
</feature>
<evidence type="ECO:0000259" key="4">
    <source>
        <dbReference type="PROSITE" id="PS50011"/>
    </source>
</evidence>
<name>A0AAD5XF97_9FUNG</name>
<dbReference type="GO" id="GO:0035556">
    <property type="term" value="P:intracellular signal transduction"/>
    <property type="evidence" value="ECO:0007669"/>
    <property type="project" value="TreeGrafter"/>
</dbReference>
<dbReference type="InterPro" id="IPR000719">
    <property type="entry name" value="Prot_kinase_dom"/>
</dbReference>
<keyword evidence="6" id="KW-1185">Reference proteome</keyword>
<dbReference type="Pfam" id="PF00069">
    <property type="entry name" value="Pkinase"/>
    <property type="match status" value="1"/>
</dbReference>
<feature type="domain" description="Protein kinase" evidence="4">
    <location>
        <begin position="6"/>
        <end position="361"/>
    </location>
</feature>